<dbReference type="InterPro" id="IPR036318">
    <property type="entry name" value="FAD-bd_PCMH-like_sf"/>
</dbReference>
<evidence type="ECO:0000313" key="9">
    <source>
        <dbReference type="Proteomes" id="UP000326268"/>
    </source>
</evidence>
<comment type="cofactor">
    <cofactor evidence="1">
        <name>FAD</name>
        <dbReference type="ChEBI" id="CHEBI:57692"/>
    </cofactor>
</comment>
<organism evidence="8 9">
    <name type="scientific">Aspergillus caelatus</name>
    <dbReference type="NCBI Taxonomy" id="61420"/>
    <lineage>
        <taxon>Eukaryota</taxon>
        <taxon>Fungi</taxon>
        <taxon>Dikarya</taxon>
        <taxon>Ascomycota</taxon>
        <taxon>Pezizomycotina</taxon>
        <taxon>Eurotiomycetes</taxon>
        <taxon>Eurotiomycetidae</taxon>
        <taxon>Eurotiales</taxon>
        <taxon>Aspergillaceae</taxon>
        <taxon>Aspergillus</taxon>
        <taxon>Aspergillus subgen. Circumdati</taxon>
    </lineage>
</organism>
<reference evidence="8 9" key="1">
    <citation type="submission" date="2019-04" db="EMBL/GenBank/DDBJ databases">
        <title>Friends and foes A comparative genomics studyof 23 Aspergillus species from section Flavi.</title>
        <authorList>
            <consortium name="DOE Joint Genome Institute"/>
            <person name="Kjaerbolling I."/>
            <person name="Vesth T."/>
            <person name="Frisvad J.C."/>
            <person name="Nybo J.L."/>
            <person name="Theobald S."/>
            <person name="Kildgaard S."/>
            <person name="Isbrandt T."/>
            <person name="Kuo A."/>
            <person name="Sato A."/>
            <person name="Lyhne E.K."/>
            <person name="Kogle M.E."/>
            <person name="Wiebenga A."/>
            <person name="Kun R.S."/>
            <person name="Lubbers R.J."/>
            <person name="Makela M.R."/>
            <person name="Barry K."/>
            <person name="Chovatia M."/>
            <person name="Clum A."/>
            <person name="Daum C."/>
            <person name="Haridas S."/>
            <person name="He G."/>
            <person name="LaButti K."/>
            <person name="Lipzen A."/>
            <person name="Mondo S."/>
            <person name="Riley R."/>
            <person name="Salamov A."/>
            <person name="Simmons B.A."/>
            <person name="Magnuson J.K."/>
            <person name="Henrissat B."/>
            <person name="Mortensen U.H."/>
            <person name="Larsen T.O."/>
            <person name="Devries R.P."/>
            <person name="Grigoriev I.V."/>
            <person name="Machida M."/>
            <person name="Baker S.E."/>
            <person name="Andersen M.R."/>
        </authorList>
    </citation>
    <scope>NUCLEOTIDE SEQUENCE [LARGE SCALE GENOMIC DNA]</scope>
    <source>
        <strain evidence="8 9">CBS 763.97</strain>
    </source>
</reference>
<dbReference type="GeneID" id="43659367"/>
<gene>
    <name evidence="8" type="ORF">BDV27DRAFT_169017</name>
</gene>
<dbReference type="InterPro" id="IPR050416">
    <property type="entry name" value="FAD-linked_Oxidoreductase"/>
</dbReference>
<dbReference type="SUPFAM" id="SSF56176">
    <property type="entry name" value="FAD-binding/transporter-associated domain-like"/>
    <property type="match status" value="1"/>
</dbReference>
<feature type="chain" id="PRO_5024869079" evidence="6">
    <location>
        <begin position="19"/>
        <end position="495"/>
    </location>
</feature>
<comment type="similarity">
    <text evidence="2">Belongs to the oxygen-dependent FAD-linked oxidoreductase family.</text>
</comment>
<evidence type="ECO:0000313" key="8">
    <source>
        <dbReference type="EMBL" id="KAE8370460.1"/>
    </source>
</evidence>
<dbReference type="PANTHER" id="PTHR42973:SF39">
    <property type="entry name" value="FAD-BINDING PCMH-TYPE DOMAIN-CONTAINING PROTEIN"/>
    <property type="match status" value="1"/>
</dbReference>
<keyword evidence="3" id="KW-0285">Flavoprotein</keyword>
<evidence type="ECO:0000256" key="5">
    <source>
        <dbReference type="ARBA" id="ARBA00023002"/>
    </source>
</evidence>
<evidence type="ECO:0000256" key="1">
    <source>
        <dbReference type="ARBA" id="ARBA00001974"/>
    </source>
</evidence>
<dbReference type="PANTHER" id="PTHR42973">
    <property type="entry name" value="BINDING OXIDOREDUCTASE, PUTATIVE (AFU_ORTHOLOGUE AFUA_1G17690)-RELATED"/>
    <property type="match status" value="1"/>
</dbReference>
<dbReference type="AlphaFoldDB" id="A0A5N7AP06"/>
<feature type="domain" description="FAD-binding PCMH-type" evidence="7">
    <location>
        <begin position="57"/>
        <end position="229"/>
    </location>
</feature>
<protein>
    <submittedName>
        <fullName evidence="8">FAD-binding domain-containing protein</fullName>
    </submittedName>
</protein>
<dbReference type="GO" id="GO:0016491">
    <property type="term" value="F:oxidoreductase activity"/>
    <property type="evidence" value="ECO:0007669"/>
    <property type="project" value="UniProtKB-KW"/>
</dbReference>
<dbReference type="Gene3D" id="3.30.465.10">
    <property type="match status" value="1"/>
</dbReference>
<feature type="signal peptide" evidence="6">
    <location>
        <begin position="1"/>
        <end position="18"/>
    </location>
</feature>
<sequence>MTAALPWVVLALACAASATPSQTSNKHGSVWPEAINDLVYGPSWPNFVNKTQRWSTYDAPTFDLVFLPETEEELSQGLQFMSKNQIPWLVAKAGGHGYSATLEIVQDAVMINMEKFNYAKLNTDNGLTVGGGASFRDLTAAAAAGGRELTIGSCPCVGATGAMLGGGVGRLQGLHGLTSDAVRDVRLALWNGTIIDVSADSHPDLFWGMRGAGQNFGIVIETTFETWPATNGGLQYDAFMTFSADSVEPVIEAMNSLFPVNPNLALVILFAINAETLEPFIAIDLVYSGPAEEGQKYTQQFANYSMGLMEEMIRWEDLGDKSAGGAIMAKCLNGQSHSMWDSITADVDVPTFSELLTSFGTLVAKNPGLVNSTVLLEIFGQQGIDAHPANFSAFPHRGELNNMVAIEMAYTDDSLKALSDDWARSWRDRISFPAVGGYSPAIQYQNYAHGDEPLSNLYGTQKWRQRRLTDLKRRYDPHGFFNGYHAVPRDVADWN</sequence>
<evidence type="ECO:0000256" key="6">
    <source>
        <dbReference type="SAM" id="SignalP"/>
    </source>
</evidence>
<evidence type="ECO:0000256" key="2">
    <source>
        <dbReference type="ARBA" id="ARBA00005466"/>
    </source>
</evidence>
<accession>A0A5N7AP06</accession>
<evidence type="ECO:0000256" key="3">
    <source>
        <dbReference type="ARBA" id="ARBA00022630"/>
    </source>
</evidence>
<dbReference type="Gene3D" id="3.40.462.20">
    <property type="match status" value="1"/>
</dbReference>
<dbReference type="EMBL" id="ML737565">
    <property type="protein sequence ID" value="KAE8370460.1"/>
    <property type="molecule type" value="Genomic_DNA"/>
</dbReference>
<dbReference type="Pfam" id="PF01565">
    <property type="entry name" value="FAD_binding_4"/>
    <property type="match status" value="1"/>
</dbReference>
<evidence type="ECO:0000256" key="4">
    <source>
        <dbReference type="ARBA" id="ARBA00022827"/>
    </source>
</evidence>
<name>A0A5N7AP06_9EURO</name>
<proteinExistence type="inferred from homology"/>
<dbReference type="Proteomes" id="UP000326268">
    <property type="component" value="Unassembled WGS sequence"/>
</dbReference>
<keyword evidence="9" id="KW-1185">Reference proteome</keyword>
<dbReference type="InterPro" id="IPR016169">
    <property type="entry name" value="FAD-bd_PCMH_sub2"/>
</dbReference>
<evidence type="ECO:0000259" key="7">
    <source>
        <dbReference type="PROSITE" id="PS51387"/>
    </source>
</evidence>
<dbReference type="InterPro" id="IPR016166">
    <property type="entry name" value="FAD-bd_PCMH"/>
</dbReference>
<dbReference type="OrthoDB" id="415825at2759"/>
<keyword evidence="4" id="KW-0274">FAD</keyword>
<dbReference type="GO" id="GO:0071949">
    <property type="term" value="F:FAD binding"/>
    <property type="evidence" value="ECO:0007669"/>
    <property type="project" value="InterPro"/>
</dbReference>
<dbReference type="RefSeq" id="XP_031933541.1">
    <property type="nucleotide sequence ID" value="XM_032074921.1"/>
</dbReference>
<keyword evidence="6" id="KW-0732">Signal</keyword>
<keyword evidence="5" id="KW-0560">Oxidoreductase</keyword>
<dbReference type="PROSITE" id="PS51387">
    <property type="entry name" value="FAD_PCMH"/>
    <property type="match status" value="1"/>
</dbReference>
<dbReference type="InterPro" id="IPR006094">
    <property type="entry name" value="Oxid_FAD_bind_N"/>
</dbReference>